<comment type="caution">
    <text evidence="2">The sequence shown here is derived from an EMBL/GenBank/DDBJ whole genome shotgun (WGS) entry which is preliminary data.</text>
</comment>
<gene>
    <name evidence="2" type="ORF">ACFOSB_17040</name>
</gene>
<dbReference type="EMBL" id="JBHRZG010000024">
    <property type="protein sequence ID" value="MFC3834563.1"/>
    <property type="molecule type" value="Genomic_DNA"/>
</dbReference>
<proteinExistence type="predicted"/>
<evidence type="ECO:0000313" key="2">
    <source>
        <dbReference type="EMBL" id="MFC3834563.1"/>
    </source>
</evidence>
<organism evidence="2 3">
    <name type="scientific">Deinococcus rufus</name>
    <dbReference type="NCBI Taxonomy" id="2136097"/>
    <lineage>
        <taxon>Bacteria</taxon>
        <taxon>Thermotogati</taxon>
        <taxon>Deinococcota</taxon>
        <taxon>Deinococci</taxon>
        <taxon>Deinococcales</taxon>
        <taxon>Deinococcaceae</taxon>
        <taxon>Deinococcus</taxon>
    </lineage>
</organism>
<sequence length="196" mass="21173">MTAESALDERLSDAIGASMPGLSERLAHDPQAHLDVIRQVAAARDHVDSLLQSSVGAARSAGHSWEAIGSTLGMTRQAAQQRFGKGTPESGSAAAAQPETRRLTLLTSLNEMDILNRAGRYGWHSVGFGPLYHTVQRDTVQWEHLRVLAFDPGRAALTAQGWQQVGSLWFPWAYYARPTGEPALDGPGEGLEFAAR</sequence>
<name>A0ABV7ZAZ7_9DEIO</name>
<accession>A0ABV7ZAZ7</accession>
<dbReference type="RefSeq" id="WP_322472405.1">
    <property type="nucleotide sequence ID" value="NZ_JBHRZG010000024.1"/>
</dbReference>
<keyword evidence="3" id="KW-1185">Reference proteome</keyword>
<protein>
    <submittedName>
        <fullName evidence="2">Uncharacterized protein</fullName>
    </submittedName>
</protein>
<evidence type="ECO:0000313" key="3">
    <source>
        <dbReference type="Proteomes" id="UP001595803"/>
    </source>
</evidence>
<reference evidence="3" key="1">
    <citation type="journal article" date="2019" name="Int. J. Syst. Evol. Microbiol.">
        <title>The Global Catalogue of Microorganisms (GCM) 10K type strain sequencing project: providing services to taxonomists for standard genome sequencing and annotation.</title>
        <authorList>
            <consortium name="The Broad Institute Genomics Platform"/>
            <consortium name="The Broad Institute Genome Sequencing Center for Infectious Disease"/>
            <person name="Wu L."/>
            <person name="Ma J."/>
        </authorList>
    </citation>
    <scope>NUCLEOTIDE SEQUENCE [LARGE SCALE GENOMIC DNA]</scope>
    <source>
        <strain evidence="3">CCTCC AB 2017081</strain>
    </source>
</reference>
<evidence type="ECO:0000256" key="1">
    <source>
        <dbReference type="SAM" id="MobiDB-lite"/>
    </source>
</evidence>
<dbReference type="Proteomes" id="UP001595803">
    <property type="component" value="Unassembled WGS sequence"/>
</dbReference>
<feature type="region of interest" description="Disordered" evidence="1">
    <location>
        <begin position="80"/>
        <end position="99"/>
    </location>
</feature>